<organism evidence="4 5">
    <name type="scientific">Sphingobacterium thalpophilum</name>
    <dbReference type="NCBI Taxonomy" id="259"/>
    <lineage>
        <taxon>Bacteria</taxon>
        <taxon>Pseudomonadati</taxon>
        <taxon>Bacteroidota</taxon>
        <taxon>Sphingobacteriia</taxon>
        <taxon>Sphingobacteriales</taxon>
        <taxon>Sphingobacteriaceae</taxon>
        <taxon>Sphingobacterium</taxon>
    </lineage>
</organism>
<dbReference type="EMBL" id="LR590484">
    <property type="protein sequence ID" value="VTR38950.1"/>
    <property type="molecule type" value="Genomic_DNA"/>
</dbReference>
<dbReference type="RefSeq" id="WP_028071962.1">
    <property type="nucleotide sequence ID" value="NZ_CP141191.1"/>
</dbReference>
<dbReference type="Pfam" id="PF01261">
    <property type="entry name" value="AP_endonuc_2"/>
    <property type="match status" value="1"/>
</dbReference>
<protein>
    <submittedName>
        <fullName evidence="3">TIM barrel protein</fullName>
    </submittedName>
    <submittedName>
        <fullName evidence="4">Xylose isomerase-like TIM barrel</fullName>
    </submittedName>
</protein>
<evidence type="ECO:0000256" key="1">
    <source>
        <dbReference type="SAM" id="SignalP"/>
    </source>
</evidence>
<dbReference type="InterPro" id="IPR036237">
    <property type="entry name" value="Xyl_isomerase-like_sf"/>
</dbReference>
<dbReference type="GeneID" id="78462834"/>
<name>A0A4U9UY26_9SPHI</name>
<evidence type="ECO:0000313" key="5">
    <source>
        <dbReference type="Proteomes" id="UP000308196"/>
    </source>
</evidence>
<evidence type="ECO:0000313" key="4">
    <source>
        <dbReference type="EMBL" id="VTR38950.1"/>
    </source>
</evidence>
<dbReference type="STRING" id="1123265.GCA_000686625_00974"/>
<dbReference type="InterPro" id="IPR050312">
    <property type="entry name" value="IolE/XylAMocC-like"/>
</dbReference>
<dbReference type="InterPro" id="IPR013022">
    <property type="entry name" value="Xyl_isomerase-like_TIM-brl"/>
</dbReference>
<dbReference type="Proteomes" id="UP001566204">
    <property type="component" value="Unassembled WGS sequence"/>
</dbReference>
<reference evidence="3 6" key="2">
    <citation type="submission" date="2024-06" db="EMBL/GenBank/DDBJ databases">
        <title>Soil Sphingobacterium thalpophilum.</title>
        <authorList>
            <person name="Yang J."/>
            <person name="Li J."/>
        </authorList>
    </citation>
    <scope>NUCLEOTIDE SEQUENCE [LARGE SCALE GENOMIC DNA]</scope>
    <source>
        <strain evidence="3 6">22g91tb</strain>
    </source>
</reference>
<keyword evidence="4" id="KW-0413">Isomerase</keyword>
<accession>A0A4U9UY26</accession>
<dbReference type="SUPFAM" id="SSF51658">
    <property type="entry name" value="Xylose isomerase-like"/>
    <property type="match status" value="1"/>
</dbReference>
<feature type="chain" id="PRO_5020910361" evidence="1">
    <location>
        <begin position="25"/>
        <end position="293"/>
    </location>
</feature>
<dbReference type="PANTHER" id="PTHR12110">
    <property type="entry name" value="HYDROXYPYRUVATE ISOMERASE"/>
    <property type="match status" value="1"/>
</dbReference>
<dbReference type="Gene3D" id="3.20.20.150">
    <property type="entry name" value="Divalent-metal-dependent TIM barrel enzymes"/>
    <property type="match status" value="1"/>
</dbReference>
<dbReference type="EMBL" id="JBEOQB010000003">
    <property type="protein sequence ID" value="MEZ0452447.1"/>
    <property type="molecule type" value="Genomic_DNA"/>
</dbReference>
<keyword evidence="1" id="KW-0732">Signal</keyword>
<keyword evidence="6" id="KW-1185">Reference proteome</keyword>
<evidence type="ECO:0000313" key="3">
    <source>
        <dbReference type="EMBL" id="MEZ0452447.1"/>
    </source>
</evidence>
<reference evidence="4 5" key="1">
    <citation type="submission" date="2019-05" db="EMBL/GenBank/DDBJ databases">
        <authorList>
            <consortium name="Pathogen Informatics"/>
        </authorList>
    </citation>
    <scope>NUCLEOTIDE SEQUENCE [LARGE SCALE GENOMIC DNA]</scope>
    <source>
        <strain evidence="4 5">NCTC11429</strain>
    </source>
</reference>
<dbReference type="GO" id="GO:0016853">
    <property type="term" value="F:isomerase activity"/>
    <property type="evidence" value="ECO:0007669"/>
    <property type="project" value="UniProtKB-KW"/>
</dbReference>
<sequence length="293" mass="33251">MMDRKKFILDSLALSSLFLLPSFALDRSNNPRYRVAVIDLMLLKRQKLSAVALAGEIGADGLEVDMGGLGNRPTFDNKFVDGQFLSSYLAALSEAKLSICSLAMTGFYAQSLAGRDNYLLPVQDCFETMKKLKVGIAFLPLGIQCDLEKYPALWPALVERLKVIGQLAQQYKVTVAIETALSASEEKRFLQEIGLPSIKSSFNFSNALKNGRNLIQELEILGKDYIAQIHCTDEDGLWLQENKRLDLYAVKRCLDQMGWRGWLIIERSRRPEYIRDVKMNYRTNTKFVKEVFQ</sequence>
<feature type="signal peptide" evidence="1">
    <location>
        <begin position="1"/>
        <end position="24"/>
    </location>
</feature>
<evidence type="ECO:0000259" key="2">
    <source>
        <dbReference type="Pfam" id="PF01261"/>
    </source>
</evidence>
<dbReference type="Proteomes" id="UP000308196">
    <property type="component" value="Chromosome"/>
</dbReference>
<evidence type="ECO:0000313" key="6">
    <source>
        <dbReference type="Proteomes" id="UP001566204"/>
    </source>
</evidence>
<gene>
    <name evidence="3" type="ORF">ABTW24_12645</name>
    <name evidence="4" type="ORF">NCTC11429_02106</name>
</gene>
<dbReference type="KEGG" id="stha:NCTC11429_02106"/>
<dbReference type="AlphaFoldDB" id="A0A4U9UY26"/>
<proteinExistence type="predicted"/>
<feature type="domain" description="Xylose isomerase-like TIM barrel" evidence="2">
    <location>
        <begin position="52"/>
        <end position="276"/>
    </location>
</feature>